<organism evidence="8 9">
    <name type="scientific">Ammoniphilus resinae</name>
    <dbReference type="NCBI Taxonomy" id="861532"/>
    <lineage>
        <taxon>Bacteria</taxon>
        <taxon>Bacillati</taxon>
        <taxon>Bacillota</taxon>
        <taxon>Bacilli</taxon>
        <taxon>Bacillales</taxon>
        <taxon>Paenibacillaceae</taxon>
        <taxon>Aneurinibacillus group</taxon>
        <taxon>Ammoniphilus</taxon>
    </lineage>
</organism>
<dbReference type="InterPro" id="IPR023828">
    <property type="entry name" value="Peptidase_S8_Ser-AS"/>
</dbReference>
<dbReference type="InterPro" id="IPR022398">
    <property type="entry name" value="Peptidase_S8_His-AS"/>
</dbReference>
<sequence length="454" mass="49756">MLFGYSMVQMVRTHAHKLERPLREQILNLYQPFKWTPCFLHRFFEGSIKKIKKFSVIIEFENDCYDIGCKEVNKIMSRHINNRLKTHFSVVSCCSAEITPNGLEEMLSGCRHIKKVYINREVRALLDVAVPSAHAKNIFIDNTELTGEGVTIAVIDTGIYPHPDLLGRIREFIDLVNGRTEPYDDNGHGTHCAGDAAGNGFASSFKYVGPAPKADLVGIKVLDKLGSGSLDTVMQGVQWCIDYNANPENADKIDIISMSLGSTATYDDQKDDPMVQIVEAAWDAGIVVVVAAGNEGPNKGTVASPGISDKVITVGALDDRDTGSTSDGINRDPRLDDDVAEFSSRGQRSAGVAKPDILAPGVNIVSLRSPNSYLDKLQKSARVDEDYCMLSGTSMATPICAGVVALMLHRDPNLRPDVVKQKLMAGPDLWTGEEFDKDIYGAGYINAERTIRMI</sequence>
<evidence type="ECO:0000256" key="4">
    <source>
        <dbReference type="ARBA" id="ARBA00022825"/>
    </source>
</evidence>
<evidence type="ECO:0000313" key="8">
    <source>
        <dbReference type="EMBL" id="MBP1930929.1"/>
    </source>
</evidence>
<reference evidence="8 9" key="1">
    <citation type="submission" date="2021-03" db="EMBL/GenBank/DDBJ databases">
        <title>Genomic Encyclopedia of Type Strains, Phase IV (KMG-IV): sequencing the most valuable type-strain genomes for metagenomic binning, comparative biology and taxonomic classification.</title>
        <authorList>
            <person name="Goeker M."/>
        </authorList>
    </citation>
    <scope>NUCLEOTIDE SEQUENCE [LARGE SCALE GENOMIC DNA]</scope>
    <source>
        <strain evidence="8 9">DSM 24738</strain>
    </source>
</reference>
<evidence type="ECO:0000256" key="1">
    <source>
        <dbReference type="ARBA" id="ARBA00011073"/>
    </source>
</evidence>
<dbReference type="GO" id="GO:0008233">
    <property type="term" value="F:peptidase activity"/>
    <property type="evidence" value="ECO:0007669"/>
    <property type="project" value="UniProtKB-KW"/>
</dbReference>
<keyword evidence="4 5" id="KW-0720">Serine protease</keyword>
<dbReference type="PROSITE" id="PS00138">
    <property type="entry name" value="SUBTILASE_SER"/>
    <property type="match status" value="1"/>
</dbReference>
<dbReference type="InterPro" id="IPR000209">
    <property type="entry name" value="Peptidase_S8/S53_dom"/>
</dbReference>
<dbReference type="Pfam" id="PF00082">
    <property type="entry name" value="Peptidase_S8"/>
    <property type="match status" value="1"/>
</dbReference>
<dbReference type="EMBL" id="JAGGKT010000002">
    <property type="protein sequence ID" value="MBP1930929.1"/>
    <property type="molecule type" value="Genomic_DNA"/>
</dbReference>
<evidence type="ECO:0000256" key="2">
    <source>
        <dbReference type="ARBA" id="ARBA00022670"/>
    </source>
</evidence>
<keyword evidence="2 5" id="KW-0645">Protease</keyword>
<dbReference type="GO" id="GO:0006508">
    <property type="term" value="P:proteolysis"/>
    <property type="evidence" value="ECO:0007669"/>
    <property type="project" value="UniProtKB-KW"/>
</dbReference>
<protein>
    <submittedName>
        <fullName evidence="8">Serine protease AprX</fullName>
        <ecNumber evidence="8">3.4.21.-</ecNumber>
    </submittedName>
</protein>
<gene>
    <name evidence="8" type="ORF">J2Z37_000926</name>
</gene>
<keyword evidence="3 5" id="KW-0378">Hydrolase</keyword>
<evidence type="ECO:0000259" key="7">
    <source>
        <dbReference type="Pfam" id="PF00082"/>
    </source>
</evidence>
<dbReference type="CDD" id="cd07487">
    <property type="entry name" value="Peptidases_S8_1"/>
    <property type="match status" value="1"/>
</dbReference>
<comment type="similarity">
    <text evidence="1 5 6">Belongs to the peptidase S8 family.</text>
</comment>
<dbReference type="EC" id="3.4.21.-" evidence="8"/>
<feature type="domain" description="Peptidase S8/S53" evidence="7">
    <location>
        <begin position="147"/>
        <end position="425"/>
    </location>
</feature>
<dbReference type="PROSITE" id="PS00136">
    <property type="entry name" value="SUBTILASE_ASP"/>
    <property type="match status" value="1"/>
</dbReference>
<accession>A0ABS4GKZ7</accession>
<dbReference type="SUPFAM" id="SSF52743">
    <property type="entry name" value="Subtilisin-like"/>
    <property type="match status" value="1"/>
</dbReference>
<feature type="active site" description="Charge relay system" evidence="5">
    <location>
        <position position="156"/>
    </location>
</feature>
<dbReference type="PANTHER" id="PTHR43806:SF65">
    <property type="entry name" value="SERINE PROTEASE APRX"/>
    <property type="match status" value="1"/>
</dbReference>
<feature type="active site" description="Charge relay system" evidence="5">
    <location>
        <position position="188"/>
    </location>
</feature>
<dbReference type="InterPro" id="IPR015500">
    <property type="entry name" value="Peptidase_S8_subtilisin-rel"/>
</dbReference>
<name>A0ABS4GKZ7_9BACL</name>
<comment type="caution">
    <text evidence="8">The sequence shown here is derived from an EMBL/GenBank/DDBJ whole genome shotgun (WGS) entry which is preliminary data.</text>
</comment>
<dbReference type="InterPro" id="IPR036852">
    <property type="entry name" value="Peptidase_S8/S53_dom_sf"/>
</dbReference>
<feature type="active site" description="Charge relay system" evidence="5">
    <location>
        <position position="394"/>
    </location>
</feature>
<evidence type="ECO:0000256" key="5">
    <source>
        <dbReference type="PROSITE-ProRule" id="PRU01240"/>
    </source>
</evidence>
<dbReference type="PANTHER" id="PTHR43806">
    <property type="entry name" value="PEPTIDASE S8"/>
    <property type="match status" value="1"/>
</dbReference>
<evidence type="ECO:0000313" key="9">
    <source>
        <dbReference type="Proteomes" id="UP001519343"/>
    </source>
</evidence>
<dbReference type="PROSITE" id="PS00137">
    <property type="entry name" value="SUBTILASE_HIS"/>
    <property type="match status" value="1"/>
</dbReference>
<dbReference type="Proteomes" id="UP001519343">
    <property type="component" value="Unassembled WGS sequence"/>
</dbReference>
<evidence type="ECO:0000256" key="3">
    <source>
        <dbReference type="ARBA" id="ARBA00022801"/>
    </source>
</evidence>
<evidence type="ECO:0000256" key="6">
    <source>
        <dbReference type="RuleBase" id="RU003355"/>
    </source>
</evidence>
<dbReference type="InterPro" id="IPR023827">
    <property type="entry name" value="Peptidase_S8_Asp-AS"/>
</dbReference>
<keyword evidence="9" id="KW-1185">Reference proteome</keyword>
<proteinExistence type="inferred from homology"/>
<dbReference type="Gene3D" id="3.40.50.200">
    <property type="entry name" value="Peptidase S8/S53 domain"/>
    <property type="match status" value="1"/>
</dbReference>
<dbReference type="InterPro" id="IPR050131">
    <property type="entry name" value="Peptidase_S8_subtilisin-like"/>
</dbReference>
<dbReference type="PRINTS" id="PR00723">
    <property type="entry name" value="SUBTILISIN"/>
</dbReference>
<dbReference type="PROSITE" id="PS51892">
    <property type="entry name" value="SUBTILASE"/>
    <property type="match status" value="1"/>
</dbReference>